<sequence length="818" mass="88355">MIDPASIPEFTGDLEQLDKDVSGLRGDAITIRDGGMHAHSRFQMLEGFYTAPEAGQLFASTWPAAVKADAFAGDLEKVADALDTFAYEIRPLVKRLKQLKADAFAFVDSVEGDDDWTEDEGKVDRHQQLWDGVNAAVAAFQEAERKASTTISGLVGGPKFLADDGSHTRNRKKVMYGYDLDSLEQGKELPWGSPVSQTYDALDFGHHFKSFVWDGLVVDNIWGGLKGLKTLTGLDGGDAAGKAWGHLGDVVGGIGQYTIKPYDAFMDWAFGEDQDSPDEARQKQAAKDFGKSLVAWDMWSENPARASATVVFNGLTLGAVPAARVIKGGKAGAAAQGAAKIGEYLDPLSATFKMGGKAASSLPKLSELTANTRALDNVAGSNRLHSHIELSDGSRVRIEDGAFIRLDADGNLVHDTPRQEPRAEQRASQHEAAPEQRELAEIGANSRTPGSHVGRGDSASPTHDAPPSSRGNGSSGIPARRGITGGFDGLDAPRSSHAGLNDGSGPHHPGGSDAHGEGRGDHNGGADRGKALTEQEKIVRRQVDRANNEPGYFEKFYKNNGNRIRLSRVDESGFTPPQLVWDARTKSWIAASDAPPPLPERYIDGADRTGNADSLSGSEALKDLDKAAAKRHSAISADKTAEETLQKAKEALATHDSLSNRKALAAAQAAHRPLHKAMSDAAEKYGEAIAQHHVIPERYPKAQREVLDGPANGNDQFDQVWRRHDGGYVVIEAKSNVRTELGARNLPSGKRVAQGTREYFDDILREMRERGKKNRNELRLADELEDALDQGKLDYILVKGKVSGGKYAGYHMRKFDIS</sequence>
<dbReference type="Proteomes" id="UP000299290">
    <property type="component" value="Unassembled WGS sequence"/>
</dbReference>
<feature type="compositionally biased region" description="Basic and acidic residues" evidence="1">
    <location>
        <begin position="415"/>
        <end position="440"/>
    </location>
</feature>
<proteinExistence type="predicted"/>
<evidence type="ECO:0000313" key="2">
    <source>
        <dbReference type="EMBL" id="GDY46558.1"/>
    </source>
</evidence>
<evidence type="ECO:0000256" key="1">
    <source>
        <dbReference type="SAM" id="MobiDB-lite"/>
    </source>
</evidence>
<comment type="caution">
    <text evidence="2">The sequence shown here is derived from an EMBL/GenBank/DDBJ whole genome shotgun (WGS) entry which is preliminary data.</text>
</comment>
<organism evidence="2 3">
    <name type="scientific">Streptomyces antimycoticus</name>
    <dbReference type="NCBI Taxonomy" id="68175"/>
    <lineage>
        <taxon>Bacteria</taxon>
        <taxon>Bacillati</taxon>
        <taxon>Actinomycetota</taxon>
        <taxon>Actinomycetes</taxon>
        <taxon>Kitasatosporales</taxon>
        <taxon>Streptomycetaceae</taxon>
        <taxon>Streptomyces</taxon>
        <taxon>Streptomyces violaceusniger group</taxon>
    </lineage>
</organism>
<dbReference type="InterPro" id="IPR049762">
    <property type="entry name" value="PoNe_dom"/>
</dbReference>
<gene>
    <name evidence="2" type="ORF">SANT12839_074400</name>
</gene>
<name>A0A4D4KJ80_9ACTN</name>
<keyword evidence="3" id="KW-1185">Reference proteome</keyword>
<accession>A0A4D4KJ80</accession>
<protein>
    <submittedName>
        <fullName evidence="2">Uncharacterized protein</fullName>
    </submittedName>
</protein>
<evidence type="ECO:0000313" key="3">
    <source>
        <dbReference type="Proteomes" id="UP000299290"/>
    </source>
</evidence>
<dbReference type="EMBL" id="BJHV01000001">
    <property type="protein sequence ID" value="GDY46558.1"/>
    <property type="molecule type" value="Genomic_DNA"/>
</dbReference>
<dbReference type="CDD" id="cd20739">
    <property type="entry name" value="PoNe_DUF637"/>
    <property type="match status" value="1"/>
</dbReference>
<reference evidence="2 3" key="1">
    <citation type="journal article" date="2020" name="Int. J. Syst. Evol. Microbiol.">
        <title>Reclassification of Streptomyces castelarensis and Streptomyces sporoclivatus as later heterotypic synonyms of Streptomyces antimycoticus.</title>
        <authorList>
            <person name="Komaki H."/>
            <person name="Tamura T."/>
        </authorList>
    </citation>
    <scope>NUCLEOTIDE SEQUENCE [LARGE SCALE GENOMIC DNA]</scope>
    <source>
        <strain evidence="2 3">NBRC 12839</strain>
    </source>
</reference>
<feature type="region of interest" description="Disordered" evidence="1">
    <location>
        <begin position="409"/>
        <end position="536"/>
    </location>
</feature>
<feature type="compositionally biased region" description="Basic and acidic residues" evidence="1">
    <location>
        <begin position="514"/>
        <end position="536"/>
    </location>
</feature>
<dbReference type="AlphaFoldDB" id="A0A4D4KJ80"/>